<keyword evidence="1" id="KW-0812">Transmembrane</keyword>
<evidence type="ECO:0000256" key="1">
    <source>
        <dbReference type="SAM" id="Phobius"/>
    </source>
</evidence>
<evidence type="ECO:0000313" key="3">
    <source>
        <dbReference type="Proteomes" id="UP001296776"/>
    </source>
</evidence>
<feature type="transmembrane region" description="Helical" evidence="1">
    <location>
        <begin position="18"/>
        <end position="39"/>
    </location>
</feature>
<sequence>MNAQSKHSGPGGWLHHPLAPIVIGFLLTGVVGGALTNFYTLQRAAAERKQAQIEARTQAVTRLSALSTEQIARAEHLLTALQSETRGDDLDELVELYQAASIRWRSEASPALIAAREVLPADVYYRFRERVKGEFRDRFLKPLETCITRSQDALKTGGSVSRVLDECEASQLVTQAGHCVDGLMDLLYEIAAGAIEEHNQAWIEKERERHRERLAVACASPVGLPTDAAAAAEGPAREDAKD</sequence>
<evidence type="ECO:0000313" key="2">
    <source>
        <dbReference type="EMBL" id="MBK1704397.1"/>
    </source>
</evidence>
<dbReference type="EMBL" id="NRSJ01000010">
    <property type="protein sequence ID" value="MBK1704397.1"/>
    <property type="molecule type" value="Genomic_DNA"/>
</dbReference>
<dbReference type="RefSeq" id="WP_200345591.1">
    <property type="nucleotide sequence ID" value="NZ_NRSJ01000010.1"/>
</dbReference>
<dbReference type="AlphaFoldDB" id="A0AAJ0U404"/>
<reference evidence="2" key="2">
    <citation type="journal article" date="2020" name="Microorganisms">
        <title>Osmotic Adaptation and Compatible Solute Biosynthesis of Phototrophic Bacteria as Revealed from Genome Analyses.</title>
        <authorList>
            <person name="Imhoff J.F."/>
            <person name="Rahn T."/>
            <person name="Kunzel S."/>
            <person name="Keller A."/>
            <person name="Neulinger S.C."/>
        </authorList>
    </citation>
    <scope>NUCLEOTIDE SEQUENCE</scope>
    <source>
        <strain evidence="2">DSM 11080</strain>
    </source>
</reference>
<keyword evidence="1" id="KW-0472">Membrane</keyword>
<reference evidence="2" key="1">
    <citation type="submission" date="2017-08" db="EMBL/GenBank/DDBJ databases">
        <authorList>
            <person name="Imhoff J.F."/>
            <person name="Rahn T."/>
            <person name="Kuenzel S."/>
            <person name="Neulinger S.C."/>
        </authorList>
    </citation>
    <scope>NUCLEOTIDE SEQUENCE</scope>
    <source>
        <strain evidence="2">DSM 11080</strain>
    </source>
</reference>
<proteinExistence type="predicted"/>
<accession>A0AAJ0U404</accession>
<organism evidence="2 3">
    <name type="scientific">Halochromatium glycolicum</name>
    <dbReference type="NCBI Taxonomy" id="85075"/>
    <lineage>
        <taxon>Bacteria</taxon>
        <taxon>Pseudomonadati</taxon>
        <taxon>Pseudomonadota</taxon>
        <taxon>Gammaproteobacteria</taxon>
        <taxon>Chromatiales</taxon>
        <taxon>Chromatiaceae</taxon>
        <taxon>Halochromatium</taxon>
    </lineage>
</organism>
<keyword evidence="1" id="KW-1133">Transmembrane helix</keyword>
<dbReference type="Proteomes" id="UP001296776">
    <property type="component" value="Unassembled WGS sequence"/>
</dbReference>
<keyword evidence="3" id="KW-1185">Reference proteome</keyword>
<comment type="caution">
    <text evidence="2">The sequence shown here is derived from an EMBL/GenBank/DDBJ whole genome shotgun (WGS) entry which is preliminary data.</text>
</comment>
<name>A0AAJ0U404_9GAMM</name>
<protein>
    <submittedName>
        <fullName evidence="2">Uncharacterized protein</fullName>
    </submittedName>
</protein>
<gene>
    <name evidence="2" type="ORF">CKO40_07565</name>
</gene>